<dbReference type="GO" id="GO:0008234">
    <property type="term" value="F:cysteine-type peptidase activity"/>
    <property type="evidence" value="ECO:0007669"/>
    <property type="project" value="InterPro"/>
</dbReference>
<keyword evidence="2" id="KW-0645">Protease</keyword>
<evidence type="ECO:0000256" key="2">
    <source>
        <dbReference type="ARBA" id="ARBA00022670"/>
    </source>
</evidence>
<dbReference type="InterPro" id="IPR003653">
    <property type="entry name" value="Peptidase_C48_C"/>
</dbReference>
<evidence type="ECO:0000313" key="7">
    <source>
        <dbReference type="Proteomes" id="UP000028999"/>
    </source>
</evidence>
<protein>
    <submittedName>
        <fullName evidence="5">(rape) hypothetical protein</fullName>
    </submittedName>
    <submittedName>
        <fullName evidence="6">BnaCnng47580D protein</fullName>
    </submittedName>
</protein>
<reference evidence="5" key="3">
    <citation type="submission" date="2021-01" db="EMBL/GenBank/DDBJ databases">
        <authorList>
            <consortium name="Genoscope - CEA"/>
            <person name="William W."/>
        </authorList>
    </citation>
    <scope>NUCLEOTIDE SEQUENCE</scope>
</reference>
<dbReference type="Proteomes" id="UP000028999">
    <property type="component" value="Unassembled WGS sequence"/>
</dbReference>
<evidence type="ECO:0000256" key="3">
    <source>
        <dbReference type="ARBA" id="ARBA00022801"/>
    </source>
</evidence>
<dbReference type="PROSITE" id="PS50600">
    <property type="entry name" value="ULP_PROTEASE"/>
    <property type="match status" value="1"/>
</dbReference>
<reference evidence="6" key="2">
    <citation type="submission" date="2014-06" db="EMBL/GenBank/DDBJ databases">
        <authorList>
            <person name="Genoscope - CEA"/>
        </authorList>
    </citation>
    <scope>NUCLEOTIDE SEQUENCE</scope>
</reference>
<evidence type="ECO:0000259" key="4">
    <source>
        <dbReference type="PROSITE" id="PS50600"/>
    </source>
</evidence>
<dbReference type="Pfam" id="PF02902">
    <property type="entry name" value="Peptidase_C48"/>
    <property type="match status" value="1"/>
</dbReference>
<organism evidence="6 7">
    <name type="scientific">Brassica napus</name>
    <name type="common">Rape</name>
    <dbReference type="NCBI Taxonomy" id="3708"/>
    <lineage>
        <taxon>Eukaryota</taxon>
        <taxon>Viridiplantae</taxon>
        <taxon>Streptophyta</taxon>
        <taxon>Embryophyta</taxon>
        <taxon>Tracheophyta</taxon>
        <taxon>Spermatophyta</taxon>
        <taxon>Magnoliopsida</taxon>
        <taxon>eudicotyledons</taxon>
        <taxon>Gunneridae</taxon>
        <taxon>Pentapetalae</taxon>
        <taxon>rosids</taxon>
        <taxon>malvids</taxon>
        <taxon>Brassicales</taxon>
        <taxon>Brassicaceae</taxon>
        <taxon>Brassiceae</taxon>
        <taxon>Brassica</taxon>
    </lineage>
</organism>
<comment type="similarity">
    <text evidence="1">Belongs to the peptidase C48 family.</text>
</comment>
<dbReference type="PaxDb" id="3708-A0A078JIE8"/>
<gene>
    <name evidence="6" type="primary">BnaCnng47580D</name>
    <name evidence="5" type="ORF">DARMORV10_C04P39430.1</name>
    <name evidence="6" type="ORF">GSBRNA2T00046779001</name>
</gene>
<reference evidence="6 7" key="1">
    <citation type="journal article" date="2014" name="Science">
        <title>Plant genetics. Early allopolyploid evolution in the post-Neolithic Brassica napus oilseed genome.</title>
        <authorList>
            <person name="Chalhoub B."/>
            <person name="Denoeud F."/>
            <person name="Liu S."/>
            <person name="Parkin I.A."/>
            <person name="Tang H."/>
            <person name="Wang X."/>
            <person name="Chiquet J."/>
            <person name="Belcram H."/>
            <person name="Tong C."/>
            <person name="Samans B."/>
            <person name="Correa M."/>
            <person name="Da Silva C."/>
            <person name="Just J."/>
            <person name="Falentin C."/>
            <person name="Koh C.S."/>
            <person name="Le Clainche I."/>
            <person name="Bernard M."/>
            <person name="Bento P."/>
            <person name="Noel B."/>
            <person name="Labadie K."/>
            <person name="Alberti A."/>
            <person name="Charles M."/>
            <person name="Arnaud D."/>
            <person name="Guo H."/>
            <person name="Daviaud C."/>
            <person name="Alamery S."/>
            <person name="Jabbari K."/>
            <person name="Zhao M."/>
            <person name="Edger P.P."/>
            <person name="Chelaifa H."/>
            <person name="Tack D."/>
            <person name="Lassalle G."/>
            <person name="Mestiri I."/>
            <person name="Schnel N."/>
            <person name="Le Paslier M.C."/>
            <person name="Fan G."/>
            <person name="Renault V."/>
            <person name="Bayer P.E."/>
            <person name="Golicz A.A."/>
            <person name="Manoli S."/>
            <person name="Lee T.H."/>
            <person name="Thi V.H."/>
            <person name="Chalabi S."/>
            <person name="Hu Q."/>
            <person name="Fan C."/>
            <person name="Tollenaere R."/>
            <person name="Lu Y."/>
            <person name="Battail C."/>
            <person name="Shen J."/>
            <person name="Sidebottom C.H."/>
            <person name="Wang X."/>
            <person name="Canaguier A."/>
            <person name="Chauveau A."/>
            <person name="Berard A."/>
            <person name="Deniot G."/>
            <person name="Guan M."/>
            <person name="Liu Z."/>
            <person name="Sun F."/>
            <person name="Lim Y.P."/>
            <person name="Lyons E."/>
            <person name="Town C.D."/>
            <person name="Bancroft I."/>
            <person name="Wang X."/>
            <person name="Meng J."/>
            <person name="Ma J."/>
            <person name="Pires J.C."/>
            <person name="King G.J."/>
            <person name="Brunel D."/>
            <person name="Delourme R."/>
            <person name="Renard M."/>
            <person name="Aury J.M."/>
            <person name="Adams K.L."/>
            <person name="Batley J."/>
            <person name="Snowdon R.J."/>
            <person name="Tost J."/>
            <person name="Edwards D."/>
            <person name="Zhou Y."/>
            <person name="Hua W."/>
            <person name="Sharpe A.G."/>
            <person name="Paterson A.H."/>
            <person name="Guan C."/>
            <person name="Wincker P."/>
        </authorList>
    </citation>
    <scope>NUCLEOTIDE SEQUENCE [LARGE SCALE GENOMIC DNA]</scope>
    <source>
        <strain evidence="7">cv. Darmor-bzh</strain>
    </source>
</reference>
<evidence type="ECO:0000313" key="6">
    <source>
        <dbReference type="EMBL" id="CDY65541.1"/>
    </source>
</evidence>
<dbReference type="Proteomes" id="UP001295469">
    <property type="component" value="Chromosome C04"/>
</dbReference>
<keyword evidence="3" id="KW-0378">Hydrolase</keyword>
<dbReference type="AlphaFoldDB" id="A0A078JIE8"/>
<dbReference type="Gramene" id="CDY65541">
    <property type="protein sequence ID" value="CDY65541"/>
    <property type="gene ID" value="GSBRNA2T00046779001"/>
</dbReference>
<accession>A0A078JIE8</accession>
<dbReference type="EMBL" id="LK034830">
    <property type="protein sequence ID" value="CDY65541.1"/>
    <property type="molecule type" value="Genomic_DNA"/>
</dbReference>
<proteinExistence type="inferred from homology"/>
<dbReference type="InterPro" id="IPR038765">
    <property type="entry name" value="Papain-like_cys_pep_sf"/>
</dbReference>
<name>A0A078JIE8_BRANA</name>
<keyword evidence="7" id="KW-1185">Reference proteome</keyword>
<dbReference type="SUPFAM" id="SSF54001">
    <property type="entry name" value="Cysteine proteinases"/>
    <property type="match status" value="1"/>
</dbReference>
<sequence>MEILMYTVGKHHKDMLAGVSSIFVSPWLTSYIQKKHWQFERAKHKDRFPTDFRLSSLVLLPGQKSITNVHTIYAPMIWADRHWVGLAINLPRRLVEVLDPLPELNNDRKVKRFLDPVLKMLPFVINKIAFPPLSQFTGDSPFTWSRKHALTKNSHTGDCGPVSIKFIEMHALGDPAPHMSGITDTLVDQLRKQYALDIYKSIILPTYPTAQPGSPA</sequence>
<evidence type="ECO:0000313" key="5">
    <source>
        <dbReference type="EMBL" id="CAF1854307.1"/>
    </source>
</evidence>
<feature type="domain" description="Ubiquitin-like protease family profile" evidence="4">
    <location>
        <begin position="1"/>
        <end position="170"/>
    </location>
</feature>
<dbReference type="GO" id="GO:0006508">
    <property type="term" value="P:proteolysis"/>
    <property type="evidence" value="ECO:0007669"/>
    <property type="project" value="UniProtKB-KW"/>
</dbReference>
<dbReference type="Gene3D" id="3.40.395.10">
    <property type="entry name" value="Adenoviral Proteinase, Chain A"/>
    <property type="match status" value="1"/>
</dbReference>
<dbReference type="EMBL" id="HG994368">
    <property type="protein sequence ID" value="CAF1854307.1"/>
    <property type="molecule type" value="Genomic_DNA"/>
</dbReference>
<dbReference type="OMA" id="QFERAKH"/>
<evidence type="ECO:0000256" key="1">
    <source>
        <dbReference type="ARBA" id="ARBA00005234"/>
    </source>
</evidence>